<evidence type="ECO:0000313" key="6">
    <source>
        <dbReference type="Proteomes" id="UP001596037"/>
    </source>
</evidence>
<feature type="transmembrane region" description="Helical" evidence="2">
    <location>
        <begin position="231"/>
        <end position="252"/>
    </location>
</feature>
<keyword evidence="3" id="KW-0732">Signal</keyword>
<keyword evidence="2" id="KW-1133">Transmembrane helix</keyword>
<evidence type="ECO:0000256" key="3">
    <source>
        <dbReference type="SAM" id="SignalP"/>
    </source>
</evidence>
<feature type="transmembrane region" description="Helical" evidence="2">
    <location>
        <begin position="359"/>
        <end position="380"/>
    </location>
</feature>
<feature type="transmembrane region" description="Helical" evidence="2">
    <location>
        <begin position="273"/>
        <end position="297"/>
    </location>
</feature>
<dbReference type="EMBL" id="JBHSMF010000009">
    <property type="protein sequence ID" value="MFC5498912.1"/>
    <property type="molecule type" value="Genomic_DNA"/>
</dbReference>
<dbReference type="Proteomes" id="UP001596037">
    <property type="component" value="Unassembled WGS sequence"/>
</dbReference>
<reference evidence="6" key="1">
    <citation type="journal article" date="2019" name="Int. J. Syst. Evol. Microbiol.">
        <title>The Global Catalogue of Microorganisms (GCM) 10K type strain sequencing project: providing services to taxonomists for standard genome sequencing and annotation.</title>
        <authorList>
            <consortium name="The Broad Institute Genomics Platform"/>
            <consortium name="The Broad Institute Genome Sequencing Center for Infectious Disease"/>
            <person name="Wu L."/>
            <person name="Ma J."/>
        </authorList>
    </citation>
    <scope>NUCLEOTIDE SEQUENCE [LARGE SCALE GENOMIC DNA]</scope>
    <source>
        <strain evidence="6">CCUG 57401</strain>
    </source>
</reference>
<organism evidence="5 6">
    <name type="scientific">Caenimonas terrae</name>
    <dbReference type="NCBI Taxonomy" id="696074"/>
    <lineage>
        <taxon>Bacteria</taxon>
        <taxon>Pseudomonadati</taxon>
        <taxon>Pseudomonadota</taxon>
        <taxon>Betaproteobacteria</taxon>
        <taxon>Burkholderiales</taxon>
        <taxon>Comamonadaceae</taxon>
        <taxon>Caenimonas</taxon>
    </lineage>
</organism>
<keyword evidence="2" id="KW-0472">Membrane</keyword>
<evidence type="ECO:0000256" key="2">
    <source>
        <dbReference type="SAM" id="Phobius"/>
    </source>
</evidence>
<feature type="transmembrane region" description="Helical" evidence="2">
    <location>
        <begin position="303"/>
        <end position="324"/>
    </location>
</feature>
<dbReference type="Pfam" id="PF26514">
    <property type="entry name" value="DUF8173"/>
    <property type="match status" value="1"/>
</dbReference>
<feature type="signal peptide" evidence="3">
    <location>
        <begin position="1"/>
        <end position="32"/>
    </location>
</feature>
<dbReference type="RefSeq" id="WP_376850988.1">
    <property type="nucleotide sequence ID" value="NZ_JBHSMF010000009.1"/>
</dbReference>
<accession>A0ABW0NG08</accession>
<protein>
    <recommendedName>
        <fullName evidence="4">DUF8173 domain-containing protein</fullName>
    </recommendedName>
</protein>
<feature type="chain" id="PRO_5045535398" description="DUF8173 domain-containing protein" evidence="3">
    <location>
        <begin position="33"/>
        <end position="411"/>
    </location>
</feature>
<dbReference type="InterPro" id="IPR058486">
    <property type="entry name" value="DUF8173"/>
</dbReference>
<evidence type="ECO:0000256" key="1">
    <source>
        <dbReference type="SAM" id="MobiDB-lite"/>
    </source>
</evidence>
<evidence type="ECO:0000313" key="5">
    <source>
        <dbReference type="EMBL" id="MFC5498912.1"/>
    </source>
</evidence>
<name>A0ABW0NG08_9BURK</name>
<feature type="transmembrane region" description="Helical" evidence="2">
    <location>
        <begin position="336"/>
        <end position="353"/>
    </location>
</feature>
<feature type="domain" description="DUF8173" evidence="4">
    <location>
        <begin position="210"/>
        <end position="382"/>
    </location>
</feature>
<sequence>MRQSPTNLSRLGACALLAAAAFGLTAAPPASAQDSTAPAAPASHNVYSAGGQVRPAGPVEGDFIAAGGRVVLDQPVRGDAALAGGSVDVRAPVGDDLRAVGGDVRIDSTVGGELFVTGGNVTLAGAARVTQGAKVYGGAITMDGRVDGPLEAGAQKISLNGQIGGDARLTAEQIELGPDARIAGALHYASGTELKKAAGATVVGAITREERAAGEPTVVRQRQWGGATGTLGAAVLGFLALLACATVFMLVVPDSSVRAADTVKTSPGLSLALGFGALVALPVLAVLLFITVLGIPLGLTLLALYPVLLLAGYLVGVLCIARLAQPALRKEAPATFGWQIGFFALALLLVSLIGRVPVAGTLVLAVITVMGTGASVLMLYRRRQNGPGSALSPSQAAPMTALTGSARAPGT</sequence>
<evidence type="ECO:0000259" key="4">
    <source>
        <dbReference type="Pfam" id="PF26514"/>
    </source>
</evidence>
<keyword evidence="2" id="KW-0812">Transmembrane</keyword>
<comment type="caution">
    <text evidence="5">The sequence shown here is derived from an EMBL/GenBank/DDBJ whole genome shotgun (WGS) entry which is preliminary data.</text>
</comment>
<proteinExistence type="predicted"/>
<feature type="region of interest" description="Disordered" evidence="1">
    <location>
        <begin position="388"/>
        <end position="411"/>
    </location>
</feature>
<gene>
    <name evidence="5" type="ORF">ACFPOE_15290</name>
</gene>
<keyword evidence="6" id="KW-1185">Reference proteome</keyword>